<evidence type="ECO:0000313" key="4">
    <source>
        <dbReference type="Proteomes" id="UP000008810"/>
    </source>
</evidence>
<dbReference type="EnsemblPlants" id="KQK04796">
    <property type="protein sequence ID" value="KQK04796"/>
    <property type="gene ID" value="BRADI_2g15986v3"/>
</dbReference>
<reference evidence="3" key="3">
    <citation type="submission" date="2018-08" db="UniProtKB">
        <authorList>
            <consortium name="EnsemblPlants"/>
        </authorList>
    </citation>
    <scope>IDENTIFICATION</scope>
    <source>
        <strain evidence="3">cv. Bd21</strain>
    </source>
</reference>
<protein>
    <recommendedName>
        <fullName evidence="1">KIB1-4 beta-propeller domain-containing protein</fullName>
    </recommendedName>
</protein>
<organism evidence="2">
    <name type="scientific">Brachypodium distachyon</name>
    <name type="common">Purple false brome</name>
    <name type="synonym">Trachynia distachya</name>
    <dbReference type="NCBI Taxonomy" id="15368"/>
    <lineage>
        <taxon>Eukaryota</taxon>
        <taxon>Viridiplantae</taxon>
        <taxon>Streptophyta</taxon>
        <taxon>Embryophyta</taxon>
        <taxon>Tracheophyta</taxon>
        <taxon>Spermatophyta</taxon>
        <taxon>Magnoliopsida</taxon>
        <taxon>Liliopsida</taxon>
        <taxon>Poales</taxon>
        <taxon>Poaceae</taxon>
        <taxon>BOP clade</taxon>
        <taxon>Pooideae</taxon>
        <taxon>Stipodae</taxon>
        <taxon>Brachypodieae</taxon>
        <taxon>Brachypodium</taxon>
    </lineage>
</organism>
<accession>A0A0Q3IWG0</accession>
<name>A0A0Q3IWG0_BRADI</name>
<evidence type="ECO:0000259" key="1">
    <source>
        <dbReference type="Pfam" id="PF03478"/>
    </source>
</evidence>
<sequence length="367" mass="41659">MSKLVCHDWRRAVPPPQRRRKLPWLLMPYRRTKFLPPHRPDQKRRAEFHCVLANGGLHLHRLRIGRDTGGARFIGSYDGGWLFLAHRPSRGHALLNLHTDRRIPLSDYAWWSGAGLKGTPDPSPNLRPMLILAATLSSPPLAPNVPCIAAAIADGLGADGTTDYPCLSVWRAPLIAFWLHDLIGVLEDDAVESLRTRELRFMHIPFRPGNLADGEHVDGRYLVESRGELLMVIRTIVSHALIADADEVPWTCFRVFQQTHRHLPGGVIEMTWTRLPTLGGRMLFVARGCSRSYDTADFPGYQDGVYFLDEKGSRSAEAMWSPPLEPWGRCYSCNDNGRWVPPIDDDVRRWFPHRAPSNYSCPVWFLP</sequence>
<feature type="domain" description="KIB1-4 beta-propeller" evidence="1">
    <location>
        <begin position="59"/>
        <end position="312"/>
    </location>
</feature>
<dbReference type="Gramene" id="KQK04796">
    <property type="protein sequence ID" value="KQK04796"/>
    <property type="gene ID" value="BRADI_2g15986v3"/>
</dbReference>
<reference evidence="2 3" key="1">
    <citation type="journal article" date="2010" name="Nature">
        <title>Genome sequencing and analysis of the model grass Brachypodium distachyon.</title>
        <authorList>
            <consortium name="International Brachypodium Initiative"/>
        </authorList>
    </citation>
    <scope>NUCLEOTIDE SEQUENCE [LARGE SCALE GENOMIC DNA]</scope>
    <source>
        <strain evidence="2 3">Bd21</strain>
    </source>
</reference>
<evidence type="ECO:0000313" key="3">
    <source>
        <dbReference type="EnsemblPlants" id="KQK04796"/>
    </source>
</evidence>
<dbReference type="Proteomes" id="UP000008810">
    <property type="component" value="Chromosome 2"/>
</dbReference>
<keyword evidence="4" id="KW-1185">Reference proteome</keyword>
<gene>
    <name evidence="2" type="ORF">BRADI_2g15986v3</name>
</gene>
<dbReference type="Pfam" id="PF03478">
    <property type="entry name" value="Beta-prop_KIB1-4"/>
    <property type="match status" value="1"/>
</dbReference>
<dbReference type="PANTHER" id="PTHR33110">
    <property type="entry name" value="F-BOX/KELCH-REPEAT PROTEIN-RELATED"/>
    <property type="match status" value="1"/>
</dbReference>
<proteinExistence type="predicted"/>
<reference evidence="2" key="2">
    <citation type="submission" date="2017-06" db="EMBL/GenBank/DDBJ databases">
        <title>WGS assembly of Brachypodium distachyon.</title>
        <authorList>
            <consortium name="The International Brachypodium Initiative"/>
            <person name="Lucas S."/>
            <person name="Harmon-Smith M."/>
            <person name="Lail K."/>
            <person name="Tice H."/>
            <person name="Grimwood J."/>
            <person name="Bruce D."/>
            <person name="Barry K."/>
            <person name="Shu S."/>
            <person name="Lindquist E."/>
            <person name="Wang M."/>
            <person name="Pitluck S."/>
            <person name="Vogel J.P."/>
            <person name="Garvin D.F."/>
            <person name="Mockler T.C."/>
            <person name="Schmutz J."/>
            <person name="Rokhsar D."/>
            <person name="Bevan M.W."/>
        </authorList>
    </citation>
    <scope>NUCLEOTIDE SEQUENCE</scope>
    <source>
        <strain evidence="2">Bd21</strain>
    </source>
</reference>
<dbReference type="InParanoid" id="A0A0Q3IWG0"/>
<evidence type="ECO:0000313" key="2">
    <source>
        <dbReference type="EMBL" id="KQK04796.1"/>
    </source>
</evidence>
<dbReference type="OrthoDB" id="587756at2759"/>
<dbReference type="AlphaFoldDB" id="A0A0Q3IWG0"/>
<dbReference type="EMBL" id="CM000881">
    <property type="protein sequence ID" value="KQK04796.1"/>
    <property type="molecule type" value="Genomic_DNA"/>
</dbReference>
<dbReference type="PANTHER" id="PTHR33110:SF135">
    <property type="entry name" value="OS05G0539300 PROTEIN"/>
    <property type="match status" value="1"/>
</dbReference>
<dbReference type="InterPro" id="IPR005174">
    <property type="entry name" value="KIB1-4_b-propeller"/>
</dbReference>